<name>A0AAV7J649_COTGL</name>
<keyword evidence="2" id="KW-1185">Reference proteome</keyword>
<dbReference type="Proteomes" id="UP000826195">
    <property type="component" value="Unassembled WGS sequence"/>
</dbReference>
<dbReference type="EMBL" id="JAHXZJ010000001">
    <property type="protein sequence ID" value="KAH0568495.1"/>
    <property type="molecule type" value="Genomic_DNA"/>
</dbReference>
<evidence type="ECO:0000313" key="2">
    <source>
        <dbReference type="Proteomes" id="UP000826195"/>
    </source>
</evidence>
<comment type="caution">
    <text evidence="1">The sequence shown here is derived from an EMBL/GenBank/DDBJ whole genome shotgun (WGS) entry which is preliminary data.</text>
</comment>
<evidence type="ECO:0000313" key="1">
    <source>
        <dbReference type="EMBL" id="KAH0568495.1"/>
    </source>
</evidence>
<protein>
    <submittedName>
        <fullName evidence="1">Uncharacterized protein</fullName>
    </submittedName>
</protein>
<organism evidence="1 2">
    <name type="scientific">Cotesia glomerata</name>
    <name type="common">Lepidopteran parasitic wasp</name>
    <name type="synonym">Apanteles glomeratus</name>
    <dbReference type="NCBI Taxonomy" id="32391"/>
    <lineage>
        <taxon>Eukaryota</taxon>
        <taxon>Metazoa</taxon>
        <taxon>Ecdysozoa</taxon>
        <taxon>Arthropoda</taxon>
        <taxon>Hexapoda</taxon>
        <taxon>Insecta</taxon>
        <taxon>Pterygota</taxon>
        <taxon>Neoptera</taxon>
        <taxon>Endopterygota</taxon>
        <taxon>Hymenoptera</taxon>
        <taxon>Apocrita</taxon>
        <taxon>Ichneumonoidea</taxon>
        <taxon>Braconidae</taxon>
        <taxon>Microgastrinae</taxon>
        <taxon>Cotesia</taxon>
    </lineage>
</organism>
<dbReference type="AlphaFoldDB" id="A0AAV7J649"/>
<sequence>MKMSVLLCRFYSFVLDVGNEAQRVKSVHLMFSGPNTRFRSRIKRAKREAPSRSTDPEFYASKSDIEANMVDEVVDIRLEEMNGPWNQADDPRWFVLGILLLDELVLLESLCKSSLFHLPVSVLHLPFALAHKASF</sequence>
<reference evidence="1 2" key="1">
    <citation type="journal article" date="2021" name="J. Hered.">
        <title>A chromosome-level genome assembly of the parasitoid wasp, Cotesia glomerata (Hymenoptera: Braconidae).</title>
        <authorList>
            <person name="Pinto B.J."/>
            <person name="Weis J.J."/>
            <person name="Gamble T."/>
            <person name="Ode P.J."/>
            <person name="Paul R."/>
            <person name="Zaspel J.M."/>
        </authorList>
    </citation>
    <scope>NUCLEOTIDE SEQUENCE [LARGE SCALE GENOMIC DNA]</scope>
    <source>
        <strain evidence="1">CgM1</strain>
    </source>
</reference>
<proteinExistence type="predicted"/>
<gene>
    <name evidence="1" type="ORF">KQX54_021079</name>
</gene>
<accession>A0AAV7J649</accession>